<comment type="caution">
    <text evidence="2">The sequence shown here is derived from an EMBL/GenBank/DDBJ whole genome shotgun (WGS) entry which is preliminary data.</text>
</comment>
<reference evidence="2" key="1">
    <citation type="submission" date="2018-02" db="EMBL/GenBank/DDBJ databases">
        <authorList>
            <person name="Vasarhelyi B.M."/>
            <person name="Deshmukh S."/>
            <person name="Balint B."/>
            <person name="Kukolya J."/>
        </authorList>
    </citation>
    <scope>NUCLEOTIDE SEQUENCE</scope>
    <source>
        <strain evidence="2">KB22</strain>
    </source>
</reference>
<dbReference type="PANTHER" id="PTHR33734">
    <property type="entry name" value="LYSM DOMAIN-CONTAINING GPI-ANCHORED PROTEIN 2"/>
    <property type="match status" value="1"/>
</dbReference>
<feature type="domain" description="LysM" evidence="1">
    <location>
        <begin position="127"/>
        <end position="170"/>
    </location>
</feature>
<organism evidence="2 3">
    <name type="scientific">Sphingobacterium hungaricum</name>
    <dbReference type="NCBI Taxonomy" id="2082723"/>
    <lineage>
        <taxon>Bacteria</taxon>
        <taxon>Pseudomonadati</taxon>
        <taxon>Bacteroidota</taxon>
        <taxon>Sphingobacteriia</taxon>
        <taxon>Sphingobacteriales</taxon>
        <taxon>Sphingobacteriaceae</taxon>
        <taxon>Sphingobacterium</taxon>
    </lineage>
</organism>
<evidence type="ECO:0000313" key="3">
    <source>
        <dbReference type="Proteomes" id="UP000616201"/>
    </source>
</evidence>
<dbReference type="InterPro" id="IPR036779">
    <property type="entry name" value="LysM_dom_sf"/>
</dbReference>
<dbReference type="Gene3D" id="3.10.350.10">
    <property type="entry name" value="LysM domain"/>
    <property type="match status" value="2"/>
</dbReference>
<evidence type="ECO:0000313" key="2">
    <source>
        <dbReference type="EMBL" id="MBE8714629.1"/>
    </source>
</evidence>
<keyword evidence="3" id="KW-1185">Reference proteome</keyword>
<dbReference type="AlphaFoldDB" id="A0A928YR50"/>
<dbReference type="CDD" id="cd00118">
    <property type="entry name" value="LysM"/>
    <property type="match status" value="2"/>
</dbReference>
<protein>
    <recommendedName>
        <fullName evidence="1">LysM domain-containing protein</fullName>
    </recommendedName>
</protein>
<dbReference type="SUPFAM" id="SSF54106">
    <property type="entry name" value="LysM domain"/>
    <property type="match status" value="2"/>
</dbReference>
<dbReference type="GO" id="GO:0008932">
    <property type="term" value="F:lytic endotransglycosylase activity"/>
    <property type="evidence" value="ECO:0007669"/>
    <property type="project" value="TreeGrafter"/>
</dbReference>
<sequence length="304" mass="33619">MNFSVLKLSIPQQVIAFLFFGMLFSTELQAKSTTLTLVPDSVGTEIINGEVYIIHKVVRNDTYYQLGRQYNVPVKTVMDANNKKNLKLGDTVKVPTGRKATSTAPILINPNQASKPAQEIRPQDIFTEYKVSKSETLYSIAKKFGTNVPDLKRANNLTSDSLRDGMLLKIPNGNIPEPEPEPIEIIPLPVPIEQPTVDLSAFEANKYGIREKKEKGVGIWMDNLESDGKSNLALHKSAPIGTILKITNPITNNVTYAKVVGKFSDNVDTQDAIVVLSKSAASYIGVHDRRFLVEITYGVPLNFE</sequence>
<name>A0A928YR50_9SPHI</name>
<gene>
    <name evidence="2" type="ORF">C4F49_13150</name>
</gene>
<dbReference type="PANTHER" id="PTHR33734:SF22">
    <property type="entry name" value="MEMBRANE-BOUND LYTIC MUREIN TRANSGLYCOSYLASE D"/>
    <property type="match status" value="1"/>
</dbReference>
<dbReference type="EMBL" id="PRDK01000007">
    <property type="protein sequence ID" value="MBE8714629.1"/>
    <property type="molecule type" value="Genomic_DNA"/>
</dbReference>
<accession>A0A928YR50</accession>
<proteinExistence type="predicted"/>
<dbReference type="SMART" id="SM00257">
    <property type="entry name" value="LysM"/>
    <property type="match status" value="2"/>
</dbReference>
<evidence type="ECO:0000259" key="1">
    <source>
        <dbReference type="PROSITE" id="PS51782"/>
    </source>
</evidence>
<dbReference type="RefSeq" id="WP_196936118.1">
    <property type="nucleotide sequence ID" value="NZ_MU158698.1"/>
</dbReference>
<dbReference type="Pfam" id="PF01476">
    <property type="entry name" value="LysM"/>
    <property type="match status" value="2"/>
</dbReference>
<dbReference type="PROSITE" id="PS51782">
    <property type="entry name" value="LYSM"/>
    <property type="match status" value="1"/>
</dbReference>
<dbReference type="Proteomes" id="UP000616201">
    <property type="component" value="Unassembled WGS sequence"/>
</dbReference>
<dbReference type="InterPro" id="IPR018392">
    <property type="entry name" value="LysM"/>
</dbReference>